<dbReference type="AlphaFoldDB" id="A0A5B7ELC6"/>
<feature type="region of interest" description="Disordered" evidence="1">
    <location>
        <begin position="1"/>
        <end position="86"/>
    </location>
</feature>
<feature type="compositionally biased region" description="Basic residues" evidence="1">
    <location>
        <begin position="1"/>
        <end position="15"/>
    </location>
</feature>
<keyword evidence="3" id="KW-1185">Reference proteome</keyword>
<evidence type="ECO:0000313" key="2">
    <source>
        <dbReference type="EMBL" id="MPC33234.1"/>
    </source>
</evidence>
<feature type="compositionally biased region" description="Basic and acidic residues" evidence="1">
    <location>
        <begin position="38"/>
        <end position="49"/>
    </location>
</feature>
<protein>
    <submittedName>
        <fullName evidence="2">Uncharacterized protein</fullName>
    </submittedName>
</protein>
<gene>
    <name evidence="2" type="ORF">E2C01_026577</name>
</gene>
<evidence type="ECO:0000313" key="3">
    <source>
        <dbReference type="Proteomes" id="UP000324222"/>
    </source>
</evidence>
<dbReference type="EMBL" id="VSRR010002788">
    <property type="protein sequence ID" value="MPC33234.1"/>
    <property type="molecule type" value="Genomic_DNA"/>
</dbReference>
<feature type="compositionally biased region" description="Low complexity" evidence="1">
    <location>
        <begin position="67"/>
        <end position="86"/>
    </location>
</feature>
<proteinExistence type="predicted"/>
<organism evidence="2 3">
    <name type="scientific">Portunus trituberculatus</name>
    <name type="common">Swimming crab</name>
    <name type="synonym">Neptunus trituberculatus</name>
    <dbReference type="NCBI Taxonomy" id="210409"/>
    <lineage>
        <taxon>Eukaryota</taxon>
        <taxon>Metazoa</taxon>
        <taxon>Ecdysozoa</taxon>
        <taxon>Arthropoda</taxon>
        <taxon>Crustacea</taxon>
        <taxon>Multicrustacea</taxon>
        <taxon>Malacostraca</taxon>
        <taxon>Eumalacostraca</taxon>
        <taxon>Eucarida</taxon>
        <taxon>Decapoda</taxon>
        <taxon>Pleocyemata</taxon>
        <taxon>Brachyura</taxon>
        <taxon>Eubrachyura</taxon>
        <taxon>Portunoidea</taxon>
        <taxon>Portunidae</taxon>
        <taxon>Portuninae</taxon>
        <taxon>Portunus</taxon>
    </lineage>
</organism>
<accession>A0A5B7ELC6</accession>
<dbReference type="Proteomes" id="UP000324222">
    <property type="component" value="Unassembled WGS sequence"/>
</dbReference>
<feature type="compositionally biased region" description="Basic and acidic residues" evidence="1">
    <location>
        <begin position="17"/>
        <end position="29"/>
    </location>
</feature>
<sequence length="86" mass="9371">MGTKTHPPHMVRPHSHLLTDGRGRKREVETGGLVRAKGGTDNDSGLRKEEEEEEEEEDNRPWTAGLEGEATVGSSTSSGETWGETV</sequence>
<evidence type="ECO:0000256" key="1">
    <source>
        <dbReference type="SAM" id="MobiDB-lite"/>
    </source>
</evidence>
<reference evidence="2 3" key="1">
    <citation type="submission" date="2019-05" db="EMBL/GenBank/DDBJ databases">
        <title>Another draft genome of Portunus trituberculatus and its Hox gene families provides insights of decapod evolution.</title>
        <authorList>
            <person name="Jeong J.-H."/>
            <person name="Song I."/>
            <person name="Kim S."/>
            <person name="Choi T."/>
            <person name="Kim D."/>
            <person name="Ryu S."/>
            <person name="Kim W."/>
        </authorList>
    </citation>
    <scope>NUCLEOTIDE SEQUENCE [LARGE SCALE GENOMIC DNA]</scope>
    <source>
        <tissue evidence="2">Muscle</tissue>
    </source>
</reference>
<name>A0A5B7ELC6_PORTR</name>
<comment type="caution">
    <text evidence="2">The sequence shown here is derived from an EMBL/GenBank/DDBJ whole genome shotgun (WGS) entry which is preliminary data.</text>
</comment>